<feature type="region of interest" description="Disordered" evidence="1">
    <location>
        <begin position="1"/>
        <end position="28"/>
    </location>
</feature>
<organism evidence="2">
    <name type="scientific">Bacteriophage sp</name>
    <dbReference type="NCBI Taxonomy" id="38018"/>
    <lineage>
        <taxon>Viruses</taxon>
    </lineage>
</organism>
<proteinExistence type="predicted"/>
<name>A0A8D9PEJ6_9VIRU</name>
<dbReference type="EMBL" id="BK029940">
    <property type="protein sequence ID" value="DAD55806.1"/>
    <property type="molecule type" value="Genomic_DNA"/>
</dbReference>
<evidence type="ECO:0000256" key="1">
    <source>
        <dbReference type="SAM" id="MobiDB-lite"/>
    </source>
</evidence>
<protein>
    <submittedName>
        <fullName evidence="2">Spore cortex-lytic enzyme</fullName>
    </submittedName>
</protein>
<evidence type="ECO:0000313" key="2">
    <source>
        <dbReference type="EMBL" id="DAD55806.1"/>
    </source>
</evidence>
<feature type="compositionally biased region" description="Low complexity" evidence="1">
    <location>
        <begin position="14"/>
        <end position="28"/>
    </location>
</feature>
<reference evidence="2" key="1">
    <citation type="journal article" date="2021" name="Proc. Natl. Acad. Sci. U.S.A.">
        <title>A Catalog of Tens of Thousands of Viruses from Human Metagenomes Reveals Hidden Associations with Chronic Diseases.</title>
        <authorList>
            <person name="Tisza M.J."/>
            <person name="Buck C.B."/>
        </authorList>
    </citation>
    <scope>NUCLEOTIDE SEQUENCE</scope>
    <source>
        <strain evidence="2">CtOZu12</strain>
    </source>
</reference>
<sequence length="318" mass="36111">MKNKKYTIKYSKPNHSNTNTNTPTHETQLTNSHPLIKTSIHKAIATCLTFSLVVSVVGYAQALNKTGEDNSSLVETTSPHYIAIKNFQTQKENYWDINNIGNISPNRIFYVDMSKMVENNNDESVYIFSDMSVQYSEGQTSENQSSEPEQTESKTSTYRYAYLIHLTDSERHVVESIVAGESGNQPFVGKKLVAQAVYNGMLRDNMSPSQVRKQYSYDGYKDIDEFEKECLKAYGNTNAADECRQAVKEIFDNYSMPTDDFVLFFYAPAHSKGTWHENAKTLKPITYVNEDGSTTNYIGGHKFFALKNEPVINYTREG</sequence>
<accession>A0A8D9PEJ6</accession>